<keyword evidence="3" id="KW-1185">Reference proteome</keyword>
<evidence type="ECO:0000256" key="1">
    <source>
        <dbReference type="SAM" id="MobiDB-lite"/>
    </source>
</evidence>
<evidence type="ECO:0000313" key="2">
    <source>
        <dbReference type="EMBL" id="CAG9134978.1"/>
    </source>
</evidence>
<dbReference type="EMBL" id="CAJHNJ030000091">
    <property type="protein sequence ID" value="CAG9134978.1"/>
    <property type="molecule type" value="Genomic_DNA"/>
</dbReference>
<accession>A0A8S4G7N2</accession>
<dbReference type="AlphaFoldDB" id="A0A8S4G7N2"/>
<feature type="region of interest" description="Disordered" evidence="1">
    <location>
        <begin position="71"/>
        <end position="112"/>
    </location>
</feature>
<organism evidence="2 3">
    <name type="scientific">Plutella xylostella</name>
    <name type="common">Diamondback moth</name>
    <name type="synonym">Plutella maculipennis</name>
    <dbReference type="NCBI Taxonomy" id="51655"/>
    <lineage>
        <taxon>Eukaryota</taxon>
        <taxon>Metazoa</taxon>
        <taxon>Ecdysozoa</taxon>
        <taxon>Arthropoda</taxon>
        <taxon>Hexapoda</taxon>
        <taxon>Insecta</taxon>
        <taxon>Pterygota</taxon>
        <taxon>Neoptera</taxon>
        <taxon>Endopterygota</taxon>
        <taxon>Lepidoptera</taxon>
        <taxon>Glossata</taxon>
        <taxon>Ditrysia</taxon>
        <taxon>Yponomeutoidea</taxon>
        <taxon>Plutellidae</taxon>
        <taxon>Plutella</taxon>
    </lineage>
</organism>
<evidence type="ECO:0000313" key="3">
    <source>
        <dbReference type="Proteomes" id="UP000653454"/>
    </source>
</evidence>
<proteinExistence type="predicted"/>
<dbReference type="Proteomes" id="UP000653454">
    <property type="component" value="Unassembled WGS sequence"/>
</dbReference>
<reference evidence="2" key="1">
    <citation type="submission" date="2020-11" db="EMBL/GenBank/DDBJ databases">
        <authorList>
            <person name="Whiteford S."/>
        </authorList>
    </citation>
    <scope>NUCLEOTIDE SEQUENCE</scope>
</reference>
<sequence length="112" mass="12245">MWRALELAFEDEGSRRPRWIREREEQFDSLDDKDFANLCPAPARYRSVPAAQPGGGKQMICYSEKVAPPLYQPAPGSPSRARGAPEGAPATAQTATSPVAPPPNPVYYAMNV</sequence>
<protein>
    <submittedName>
        <fullName evidence="2">(diamondback moth) hypothetical protein</fullName>
    </submittedName>
</protein>
<comment type="caution">
    <text evidence="2">The sequence shown here is derived from an EMBL/GenBank/DDBJ whole genome shotgun (WGS) entry which is preliminary data.</text>
</comment>
<name>A0A8S4G7N2_PLUXY</name>
<gene>
    <name evidence="2" type="ORF">PLXY2_LOCUS13234</name>
</gene>